<name>A0A9Q8LEY8_PASFU</name>
<reference evidence="2" key="1">
    <citation type="submission" date="2021-12" db="EMBL/GenBank/DDBJ databases">
        <authorList>
            <person name="Zaccaron A."/>
            <person name="Stergiopoulos I."/>
        </authorList>
    </citation>
    <scope>NUCLEOTIDE SEQUENCE</scope>
    <source>
        <strain evidence="2">Race5_Kim</strain>
    </source>
</reference>
<dbReference type="EMBL" id="CP090166">
    <property type="protein sequence ID" value="UJO16165.1"/>
    <property type="molecule type" value="Genomic_DNA"/>
</dbReference>
<dbReference type="GeneID" id="71984429"/>
<sequence length="593" mass="60958">MMDTVECLSSMPELHTGLLPFARVVMGTLGGRYMYQRNSQLRFSSVHQSPRLRSPGSYTMTMAAIQSLLILSLTAFASANPRPRVNARQDGGDFCAGFITDCLSTATATTTPAYLTQLCGAATSLSLATRTITRQPRTTTTITVPRSTVYSPSATETITSTSTIGATTTVTSNVTVTAGTSPVHLNTTTISITRTSYDYTCSGTDGPVASPPTTSEPATTGVVTVVRRQNQAPNCVATYRTECGNAVIRTACSSLGFTSVSTRTVTRTSTVFTGTTSTATRSITRGVSIVNNATTITEISTSSQLRSSTEVVTITVPATPGVISTATVFTTTTITTATSVPSSFRILIRNTTTGATRAVGSRVIDGGWALAVPGDNTNGDSFTIDPVGPGNNPTGPNNTHLVDLSTLRAVAVKYNVNVRPYLLLFAARDDLVNNGAVTVPSFSACNGRLFADVPGGARSVFGVCDGVLSLGDDGARGLAGCEIVVPELDPASVNITTSASPTGPTTEVPTALPTDTIASSTTTDTTTTPADTTTSSSSSSTSETTIPTAEPTAPVGDGDGNGDVTTPTTPPIGDDVPTDNGGDTTTRGVTPPV</sequence>
<keyword evidence="3" id="KW-1185">Reference proteome</keyword>
<reference evidence="2" key="2">
    <citation type="journal article" date="2022" name="Microb. Genom.">
        <title>A chromosome-scale genome assembly of the tomato pathogen Cladosporium fulvum reveals a compartmentalized genome architecture and the presence of a dispensable chromosome.</title>
        <authorList>
            <person name="Zaccaron A.Z."/>
            <person name="Chen L.H."/>
            <person name="Samaras A."/>
            <person name="Stergiopoulos I."/>
        </authorList>
    </citation>
    <scope>NUCLEOTIDE SEQUENCE</scope>
    <source>
        <strain evidence="2">Race5_Kim</strain>
    </source>
</reference>
<dbReference type="Proteomes" id="UP000756132">
    <property type="component" value="Chromosome 4"/>
</dbReference>
<feature type="region of interest" description="Disordered" evidence="1">
    <location>
        <begin position="495"/>
        <end position="593"/>
    </location>
</feature>
<dbReference type="RefSeq" id="XP_047760531.1">
    <property type="nucleotide sequence ID" value="XM_047903699.1"/>
</dbReference>
<organism evidence="2 3">
    <name type="scientific">Passalora fulva</name>
    <name type="common">Tomato leaf mold</name>
    <name type="synonym">Cladosporium fulvum</name>
    <dbReference type="NCBI Taxonomy" id="5499"/>
    <lineage>
        <taxon>Eukaryota</taxon>
        <taxon>Fungi</taxon>
        <taxon>Dikarya</taxon>
        <taxon>Ascomycota</taxon>
        <taxon>Pezizomycotina</taxon>
        <taxon>Dothideomycetes</taxon>
        <taxon>Dothideomycetidae</taxon>
        <taxon>Mycosphaerellales</taxon>
        <taxon>Mycosphaerellaceae</taxon>
        <taxon>Fulvia</taxon>
    </lineage>
</organism>
<gene>
    <name evidence="2" type="ORF">CLAFUR5_04551</name>
</gene>
<evidence type="ECO:0000313" key="2">
    <source>
        <dbReference type="EMBL" id="UJO16165.1"/>
    </source>
</evidence>
<feature type="compositionally biased region" description="Polar residues" evidence="1">
    <location>
        <begin position="495"/>
        <end position="508"/>
    </location>
</feature>
<feature type="compositionally biased region" description="Low complexity" evidence="1">
    <location>
        <begin position="513"/>
        <end position="567"/>
    </location>
</feature>
<dbReference type="KEGG" id="ffu:CLAFUR5_04551"/>
<dbReference type="AlphaFoldDB" id="A0A9Q8LEY8"/>
<evidence type="ECO:0000313" key="3">
    <source>
        <dbReference type="Proteomes" id="UP000756132"/>
    </source>
</evidence>
<protein>
    <submittedName>
        <fullName evidence="2">Uncharacterized protein</fullName>
    </submittedName>
</protein>
<accession>A0A9Q8LEY8</accession>
<proteinExistence type="predicted"/>
<feature type="compositionally biased region" description="Polar residues" evidence="1">
    <location>
        <begin position="581"/>
        <end position="593"/>
    </location>
</feature>
<evidence type="ECO:0000256" key="1">
    <source>
        <dbReference type="SAM" id="MobiDB-lite"/>
    </source>
</evidence>